<comment type="caution">
    <text evidence="3">The sequence shown here is derived from an EMBL/GenBank/DDBJ whole genome shotgun (WGS) entry which is preliminary data.</text>
</comment>
<sequence>MKQGGFTLIELIIAIVISGILTAISIPIAYNYIQSQKAIKTVKEMKSIAQAENLYYQSNTVPMTCSVTVSGTNYNETENYHIYTSSFSNLTNMGMLGVLSSGVNPFGQDYYLEPVYSNISVNSNNYCVRESGILVYTYIPIQYKGAVGLIAGAFDMGANGNMEEVGYYLTPNENNSEQDFVLKYNW</sequence>
<evidence type="ECO:0000256" key="2">
    <source>
        <dbReference type="SAM" id="Phobius"/>
    </source>
</evidence>
<accession>A0A519BH92</accession>
<evidence type="ECO:0000313" key="4">
    <source>
        <dbReference type="Proteomes" id="UP000316562"/>
    </source>
</evidence>
<keyword evidence="1" id="KW-0488">Methylation</keyword>
<feature type="transmembrane region" description="Helical" evidence="2">
    <location>
        <begin position="12"/>
        <end position="33"/>
    </location>
</feature>
<dbReference type="NCBIfam" id="TIGR02532">
    <property type="entry name" value="IV_pilin_GFxxxE"/>
    <property type="match status" value="1"/>
</dbReference>
<dbReference type="InterPro" id="IPR045584">
    <property type="entry name" value="Pilin-like"/>
</dbReference>
<dbReference type="InterPro" id="IPR012902">
    <property type="entry name" value="N_methyl_site"/>
</dbReference>
<organism evidence="3 4">
    <name type="scientific">Acididesulfobacter guangdongensis</name>
    <dbReference type="NCBI Taxonomy" id="2597225"/>
    <lineage>
        <taxon>Bacteria</taxon>
        <taxon>Deltaproteobacteria</taxon>
        <taxon>Candidatus Acidulodesulfobacterales</taxon>
        <taxon>Candidatus Acididesulfobacter</taxon>
    </lineage>
</organism>
<dbReference type="EMBL" id="SGBC01000002">
    <property type="protein sequence ID" value="RZD16636.1"/>
    <property type="molecule type" value="Genomic_DNA"/>
</dbReference>
<dbReference type="InterPro" id="IPR000983">
    <property type="entry name" value="Bac_GSPG_pilin"/>
</dbReference>
<proteinExistence type="predicted"/>
<dbReference type="Pfam" id="PF07963">
    <property type="entry name" value="N_methyl"/>
    <property type="match status" value="1"/>
</dbReference>
<keyword evidence="2" id="KW-0812">Transmembrane</keyword>
<dbReference type="PRINTS" id="PR00813">
    <property type="entry name" value="BCTERIALGSPG"/>
</dbReference>
<dbReference type="Proteomes" id="UP000316562">
    <property type="component" value="Unassembled WGS sequence"/>
</dbReference>
<name>A0A519BH92_ACIG2</name>
<reference evidence="3 4" key="1">
    <citation type="journal article" date="2019" name="ISME J.">
        <title>Insights into ecological role of a new deltaproteobacterial order Candidatus Acidulodesulfobacterales by metagenomics and metatranscriptomics.</title>
        <authorList>
            <person name="Tan S."/>
            <person name="Liu J."/>
            <person name="Fang Y."/>
            <person name="Hedlund B.P."/>
            <person name="Lian Z.H."/>
            <person name="Huang L.Y."/>
            <person name="Li J.T."/>
            <person name="Huang L.N."/>
            <person name="Li W.J."/>
            <person name="Jiang H.C."/>
            <person name="Dong H.L."/>
            <person name="Shu W.S."/>
        </authorList>
    </citation>
    <scope>NUCLEOTIDE SEQUENCE [LARGE SCALE GENOMIC DNA]</scope>
    <source>
        <strain evidence="3">AP2</strain>
    </source>
</reference>
<gene>
    <name evidence="3" type="ORF">EVJ46_06405</name>
</gene>
<dbReference type="PROSITE" id="PS00409">
    <property type="entry name" value="PROKAR_NTER_METHYL"/>
    <property type="match status" value="1"/>
</dbReference>
<dbReference type="GO" id="GO:0015627">
    <property type="term" value="C:type II protein secretion system complex"/>
    <property type="evidence" value="ECO:0007669"/>
    <property type="project" value="InterPro"/>
</dbReference>
<keyword evidence="2" id="KW-0472">Membrane</keyword>
<evidence type="ECO:0000313" key="3">
    <source>
        <dbReference type="EMBL" id="RZD16636.1"/>
    </source>
</evidence>
<evidence type="ECO:0000256" key="1">
    <source>
        <dbReference type="ARBA" id="ARBA00022481"/>
    </source>
</evidence>
<dbReference type="SUPFAM" id="SSF54523">
    <property type="entry name" value="Pili subunits"/>
    <property type="match status" value="1"/>
</dbReference>
<dbReference type="GO" id="GO:0015628">
    <property type="term" value="P:protein secretion by the type II secretion system"/>
    <property type="evidence" value="ECO:0007669"/>
    <property type="project" value="InterPro"/>
</dbReference>
<dbReference type="Gene3D" id="3.30.700.10">
    <property type="entry name" value="Glycoprotein, Type 4 Pilin"/>
    <property type="match status" value="1"/>
</dbReference>
<keyword evidence="2" id="KW-1133">Transmembrane helix</keyword>
<dbReference type="AlphaFoldDB" id="A0A519BH92"/>
<protein>
    <submittedName>
        <fullName evidence="3">Prepilin-type N-terminal cleavage/methylation domain-containing protein</fullName>
    </submittedName>
</protein>